<proteinExistence type="predicted"/>
<comment type="caution">
    <text evidence="2">The sequence shown here is derived from an EMBL/GenBank/DDBJ whole genome shotgun (WGS) entry which is preliminary data.</text>
</comment>
<accession>A0AAW2TUY1</accession>
<evidence type="ECO:0000313" key="2">
    <source>
        <dbReference type="EMBL" id="KAL0408771.1"/>
    </source>
</evidence>
<dbReference type="InterPro" id="IPR040256">
    <property type="entry name" value="At4g02000-like"/>
</dbReference>
<gene>
    <name evidence="2" type="ORF">Sradi_1811500</name>
</gene>
<feature type="domain" description="DUF4283" evidence="1">
    <location>
        <begin position="38"/>
        <end position="115"/>
    </location>
</feature>
<dbReference type="PANTHER" id="PTHR31286">
    <property type="entry name" value="GLYCINE-RICH CELL WALL STRUCTURAL PROTEIN 1.8-LIKE"/>
    <property type="match status" value="1"/>
</dbReference>
<reference evidence="2" key="2">
    <citation type="journal article" date="2024" name="Plant">
        <title>Genomic evolution and insights into agronomic trait innovations of Sesamum species.</title>
        <authorList>
            <person name="Miao H."/>
            <person name="Wang L."/>
            <person name="Qu L."/>
            <person name="Liu H."/>
            <person name="Sun Y."/>
            <person name="Le M."/>
            <person name="Wang Q."/>
            <person name="Wei S."/>
            <person name="Zheng Y."/>
            <person name="Lin W."/>
            <person name="Duan Y."/>
            <person name="Cao H."/>
            <person name="Xiong S."/>
            <person name="Wang X."/>
            <person name="Wei L."/>
            <person name="Li C."/>
            <person name="Ma Q."/>
            <person name="Ju M."/>
            <person name="Zhao R."/>
            <person name="Li G."/>
            <person name="Mu C."/>
            <person name="Tian Q."/>
            <person name="Mei H."/>
            <person name="Zhang T."/>
            <person name="Gao T."/>
            <person name="Zhang H."/>
        </authorList>
    </citation>
    <scope>NUCLEOTIDE SEQUENCE</scope>
    <source>
        <strain evidence="2">G02</strain>
    </source>
</reference>
<protein>
    <recommendedName>
        <fullName evidence="1">DUF4283 domain-containing protein</fullName>
    </recommendedName>
</protein>
<dbReference type="EMBL" id="JACGWJ010000007">
    <property type="protein sequence ID" value="KAL0408771.1"/>
    <property type="molecule type" value="Genomic_DNA"/>
</dbReference>
<dbReference type="InterPro" id="IPR025558">
    <property type="entry name" value="DUF4283"/>
</dbReference>
<evidence type="ECO:0000259" key="1">
    <source>
        <dbReference type="Pfam" id="PF14111"/>
    </source>
</evidence>
<dbReference type="Pfam" id="PF14111">
    <property type="entry name" value="DUF4283"/>
    <property type="match status" value="1"/>
</dbReference>
<dbReference type="PANTHER" id="PTHR31286:SF167">
    <property type="entry name" value="OS09G0268800 PROTEIN"/>
    <property type="match status" value="1"/>
</dbReference>
<sequence>MDLQRMGKSLVLTEDENQGVVMSVGVWQSDSEVRGFHLVGRILTHRPYNNEALKSVLQSSFNPAQGMQITFIENGRFLLKFFHVVDRDRVVESGPWAFEKNLILLAKVSEDDNPAEVELNWCDFYTRIYGLPLGRMTKEVANFIGGKIGRLKEFDQQRGPESWGSYMRL</sequence>
<dbReference type="AlphaFoldDB" id="A0AAW2TUY1"/>
<organism evidence="2">
    <name type="scientific">Sesamum radiatum</name>
    <name type="common">Black benniseed</name>
    <dbReference type="NCBI Taxonomy" id="300843"/>
    <lineage>
        <taxon>Eukaryota</taxon>
        <taxon>Viridiplantae</taxon>
        <taxon>Streptophyta</taxon>
        <taxon>Embryophyta</taxon>
        <taxon>Tracheophyta</taxon>
        <taxon>Spermatophyta</taxon>
        <taxon>Magnoliopsida</taxon>
        <taxon>eudicotyledons</taxon>
        <taxon>Gunneridae</taxon>
        <taxon>Pentapetalae</taxon>
        <taxon>asterids</taxon>
        <taxon>lamiids</taxon>
        <taxon>Lamiales</taxon>
        <taxon>Pedaliaceae</taxon>
        <taxon>Sesamum</taxon>
    </lineage>
</organism>
<name>A0AAW2TUY1_SESRA</name>
<reference evidence="2" key="1">
    <citation type="submission" date="2020-06" db="EMBL/GenBank/DDBJ databases">
        <authorList>
            <person name="Li T."/>
            <person name="Hu X."/>
            <person name="Zhang T."/>
            <person name="Song X."/>
            <person name="Zhang H."/>
            <person name="Dai N."/>
            <person name="Sheng W."/>
            <person name="Hou X."/>
            <person name="Wei L."/>
        </authorList>
    </citation>
    <scope>NUCLEOTIDE SEQUENCE</scope>
    <source>
        <strain evidence="2">G02</strain>
        <tissue evidence="2">Leaf</tissue>
    </source>
</reference>